<evidence type="ECO:0000313" key="2">
    <source>
        <dbReference type="Proteomes" id="UP000799536"/>
    </source>
</evidence>
<keyword evidence="2" id="KW-1185">Reference proteome</keyword>
<organism evidence="1 2">
    <name type="scientific">Delitschia confertaspora ATCC 74209</name>
    <dbReference type="NCBI Taxonomy" id="1513339"/>
    <lineage>
        <taxon>Eukaryota</taxon>
        <taxon>Fungi</taxon>
        <taxon>Dikarya</taxon>
        <taxon>Ascomycota</taxon>
        <taxon>Pezizomycotina</taxon>
        <taxon>Dothideomycetes</taxon>
        <taxon>Pleosporomycetidae</taxon>
        <taxon>Pleosporales</taxon>
        <taxon>Delitschiaceae</taxon>
        <taxon>Delitschia</taxon>
    </lineage>
</organism>
<protein>
    <submittedName>
        <fullName evidence="1">Uncharacterized protein</fullName>
    </submittedName>
</protein>
<dbReference type="OrthoDB" id="47059at2759"/>
<proteinExistence type="predicted"/>
<comment type="caution">
    <text evidence="1">The sequence shown here is derived from an EMBL/GenBank/DDBJ whole genome shotgun (WGS) entry which is preliminary data.</text>
</comment>
<dbReference type="AlphaFoldDB" id="A0A9P4JNG8"/>
<reference evidence="1" key="1">
    <citation type="journal article" date="2020" name="Stud. Mycol.">
        <title>101 Dothideomycetes genomes: a test case for predicting lifestyles and emergence of pathogens.</title>
        <authorList>
            <person name="Haridas S."/>
            <person name="Albert R."/>
            <person name="Binder M."/>
            <person name="Bloem J."/>
            <person name="Labutti K."/>
            <person name="Salamov A."/>
            <person name="Andreopoulos B."/>
            <person name="Baker S."/>
            <person name="Barry K."/>
            <person name="Bills G."/>
            <person name="Bluhm B."/>
            <person name="Cannon C."/>
            <person name="Castanera R."/>
            <person name="Culley D."/>
            <person name="Daum C."/>
            <person name="Ezra D."/>
            <person name="Gonzalez J."/>
            <person name="Henrissat B."/>
            <person name="Kuo A."/>
            <person name="Liang C."/>
            <person name="Lipzen A."/>
            <person name="Lutzoni F."/>
            <person name="Magnuson J."/>
            <person name="Mondo S."/>
            <person name="Nolan M."/>
            <person name="Ohm R."/>
            <person name="Pangilinan J."/>
            <person name="Park H.-J."/>
            <person name="Ramirez L."/>
            <person name="Alfaro M."/>
            <person name="Sun H."/>
            <person name="Tritt A."/>
            <person name="Yoshinaga Y."/>
            <person name="Zwiers L.-H."/>
            <person name="Turgeon B."/>
            <person name="Goodwin S."/>
            <person name="Spatafora J."/>
            <person name="Crous P."/>
            <person name="Grigoriev I."/>
        </authorList>
    </citation>
    <scope>NUCLEOTIDE SEQUENCE</scope>
    <source>
        <strain evidence="1">ATCC 74209</strain>
    </source>
</reference>
<accession>A0A9P4JNG8</accession>
<name>A0A9P4JNG8_9PLEO</name>
<evidence type="ECO:0000313" key="1">
    <source>
        <dbReference type="EMBL" id="KAF2202315.1"/>
    </source>
</evidence>
<gene>
    <name evidence="1" type="ORF">GQ43DRAFT_430874</name>
</gene>
<dbReference type="EMBL" id="ML993941">
    <property type="protein sequence ID" value="KAF2202315.1"/>
    <property type="molecule type" value="Genomic_DNA"/>
</dbReference>
<dbReference type="Proteomes" id="UP000799536">
    <property type="component" value="Unassembled WGS sequence"/>
</dbReference>
<sequence>MTSGSSTAYFVRSSEAILNRFRSLHQAEYIILFTPVVPHPAGTELRLDMDPFEPLGRSLSRRHSRIRHVPYVPSRGLTQTHLDFLRSAGSVIMVVCAMEYLSSQDMYGYSDQTQFAQDITRQIEQDRSLVSVPILLLLITNSQGNLLHQDGVKDFPAVISCTDYTPAALEEVARVMFGG</sequence>